<keyword evidence="3" id="KW-1185">Reference proteome</keyword>
<feature type="compositionally biased region" description="Polar residues" evidence="1">
    <location>
        <begin position="1"/>
        <end position="10"/>
    </location>
</feature>
<feature type="compositionally biased region" description="Basic and acidic residues" evidence="1">
    <location>
        <begin position="61"/>
        <end position="90"/>
    </location>
</feature>
<evidence type="ECO:0000256" key="1">
    <source>
        <dbReference type="SAM" id="MobiDB-lite"/>
    </source>
</evidence>
<dbReference type="AlphaFoldDB" id="C1F9L9"/>
<dbReference type="HOGENOM" id="CLU_1682835_0_0_0"/>
<dbReference type="KEGG" id="aca:ACP_2177"/>
<accession>C1F9L9</accession>
<name>C1F9L9_ACIC5</name>
<dbReference type="EMBL" id="CP001472">
    <property type="protein sequence ID" value="ACO34023.1"/>
    <property type="molecule type" value="Genomic_DNA"/>
</dbReference>
<feature type="compositionally biased region" description="Basic and acidic residues" evidence="1">
    <location>
        <begin position="99"/>
        <end position="114"/>
    </location>
</feature>
<feature type="compositionally biased region" description="Basic and acidic residues" evidence="1">
    <location>
        <begin position="13"/>
        <end position="33"/>
    </location>
</feature>
<dbReference type="InParanoid" id="C1F9L9"/>
<sequence length="156" mass="16944">MYAASTQPPAQQHGEREDGRGKDERERKCCESKKAAVFPGVTPRLCKLARHQTVVTAIGLEGHDEEISRERDGTDEHFESDVDAHARECGIGHAAQPGRADKQQRGEPGEHVADAGDEADQAIETNADAGAGNAEPFIEQARQQIQLLVAEPTRRA</sequence>
<reference evidence="2 3" key="1">
    <citation type="journal article" date="2009" name="Appl. Environ. Microbiol.">
        <title>Three genomes from the phylum Acidobacteria provide insight into the lifestyles of these microorganisms in soils.</title>
        <authorList>
            <person name="Ward N.L."/>
            <person name="Challacombe J.F."/>
            <person name="Janssen P.H."/>
            <person name="Henrissat B."/>
            <person name="Coutinho P.M."/>
            <person name="Wu M."/>
            <person name="Xie G."/>
            <person name="Haft D.H."/>
            <person name="Sait M."/>
            <person name="Badger J."/>
            <person name="Barabote R.D."/>
            <person name="Bradley B."/>
            <person name="Brettin T.S."/>
            <person name="Brinkac L.M."/>
            <person name="Bruce D."/>
            <person name="Creasy T."/>
            <person name="Daugherty S.C."/>
            <person name="Davidsen T.M."/>
            <person name="DeBoy R.T."/>
            <person name="Detter J.C."/>
            <person name="Dodson R.J."/>
            <person name="Durkin A.S."/>
            <person name="Ganapathy A."/>
            <person name="Gwinn-Giglio M."/>
            <person name="Han C.S."/>
            <person name="Khouri H."/>
            <person name="Kiss H."/>
            <person name="Kothari S.P."/>
            <person name="Madupu R."/>
            <person name="Nelson K.E."/>
            <person name="Nelson W.C."/>
            <person name="Paulsen I."/>
            <person name="Penn K."/>
            <person name="Ren Q."/>
            <person name="Rosovitz M.J."/>
            <person name="Selengut J.D."/>
            <person name="Shrivastava S."/>
            <person name="Sullivan S.A."/>
            <person name="Tapia R."/>
            <person name="Thompson L.S."/>
            <person name="Watkins K.L."/>
            <person name="Yang Q."/>
            <person name="Yu C."/>
            <person name="Zafar N."/>
            <person name="Zhou L."/>
            <person name="Kuske C.R."/>
        </authorList>
    </citation>
    <scope>NUCLEOTIDE SEQUENCE [LARGE SCALE GENOMIC DNA]</scope>
    <source>
        <strain evidence="3">ATCC 51196 / DSM 11244 / BCRC 80197 / JCM 7670 / NBRC 15755 / NCIMB 13165 / 161</strain>
    </source>
</reference>
<feature type="region of interest" description="Disordered" evidence="1">
    <location>
        <begin position="61"/>
        <end position="138"/>
    </location>
</feature>
<feature type="region of interest" description="Disordered" evidence="1">
    <location>
        <begin position="1"/>
        <end position="33"/>
    </location>
</feature>
<proteinExistence type="predicted"/>
<gene>
    <name evidence="2" type="ordered locus">ACP_2177</name>
</gene>
<protein>
    <submittedName>
        <fullName evidence="2">Conserved domain protein</fullName>
    </submittedName>
</protein>
<organism evidence="2 3">
    <name type="scientific">Acidobacterium capsulatum (strain ATCC 51196 / DSM 11244 / BCRC 80197 / JCM 7670 / NBRC 15755 / NCIMB 13165 / 161)</name>
    <dbReference type="NCBI Taxonomy" id="240015"/>
    <lineage>
        <taxon>Bacteria</taxon>
        <taxon>Pseudomonadati</taxon>
        <taxon>Acidobacteriota</taxon>
        <taxon>Terriglobia</taxon>
        <taxon>Terriglobales</taxon>
        <taxon>Acidobacteriaceae</taxon>
        <taxon>Acidobacterium</taxon>
    </lineage>
</organism>
<dbReference type="Proteomes" id="UP000002207">
    <property type="component" value="Chromosome"/>
</dbReference>
<evidence type="ECO:0000313" key="3">
    <source>
        <dbReference type="Proteomes" id="UP000002207"/>
    </source>
</evidence>
<evidence type="ECO:0000313" key="2">
    <source>
        <dbReference type="EMBL" id="ACO34023.1"/>
    </source>
</evidence>